<reference evidence="3" key="1">
    <citation type="journal article" date="2019" name="Plant Biotechnol. J.">
        <title>Genome sequencing of the Australian wild diploid species Gossypium australe highlights disease resistance and delayed gland morphogenesis.</title>
        <authorList>
            <person name="Cai Y."/>
            <person name="Cai X."/>
            <person name="Wang Q."/>
            <person name="Wang P."/>
            <person name="Zhang Y."/>
            <person name="Cai C."/>
            <person name="Xu Y."/>
            <person name="Wang K."/>
            <person name="Zhou Z."/>
            <person name="Wang C."/>
            <person name="Geng S."/>
            <person name="Li B."/>
            <person name="Dong Q."/>
            <person name="Hou Y."/>
            <person name="Wang H."/>
            <person name="Ai P."/>
            <person name="Liu Z."/>
            <person name="Yi F."/>
            <person name="Sun M."/>
            <person name="An G."/>
            <person name="Cheng J."/>
            <person name="Zhang Y."/>
            <person name="Shi Q."/>
            <person name="Xie Y."/>
            <person name="Shi X."/>
            <person name="Chang Y."/>
            <person name="Huang F."/>
            <person name="Chen Y."/>
            <person name="Hong S."/>
            <person name="Mi L."/>
            <person name="Sun Q."/>
            <person name="Zhang L."/>
            <person name="Zhou B."/>
            <person name="Peng R."/>
            <person name="Zhang X."/>
            <person name="Liu F."/>
        </authorList>
    </citation>
    <scope>NUCLEOTIDE SEQUENCE [LARGE SCALE GENOMIC DNA]</scope>
    <source>
        <strain evidence="3">cv. PA1801</strain>
    </source>
</reference>
<dbReference type="AlphaFoldDB" id="A0A5B6WP01"/>
<dbReference type="GO" id="GO:0016301">
    <property type="term" value="F:kinase activity"/>
    <property type="evidence" value="ECO:0007669"/>
    <property type="project" value="UniProtKB-KW"/>
</dbReference>
<keyword evidence="2" id="KW-0808">Transferase</keyword>
<keyword evidence="3" id="KW-1185">Reference proteome</keyword>
<name>A0A5B6WP01_9ROSI</name>
<dbReference type="EMBL" id="SMMG02000002">
    <property type="protein sequence ID" value="KAA3483058.1"/>
    <property type="molecule type" value="Genomic_DNA"/>
</dbReference>
<sequence length="102" mass="12086">MLIAKEKTSSFRLARRIGLVVFCLALSVELEKIHNVFHVSMLKQYKLDPSHVISLVEIELQPDMPYIKELRNKQISLVKVLWQRQGVEETTWEPEETMRMQY</sequence>
<dbReference type="Pfam" id="PF24626">
    <property type="entry name" value="SH3_Tf2-1"/>
    <property type="match status" value="1"/>
</dbReference>
<evidence type="ECO:0000313" key="3">
    <source>
        <dbReference type="Proteomes" id="UP000325315"/>
    </source>
</evidence>
<organism evidence="2 3">
    <name type="scientific">Gossypium australe</name>
    <dbReference type="NCBI Taxonomy" id="47621"/>
    <lineage>
        <taxon>Eukaryota</taxon>
        <taxon>Viridiplantae</taxon>
        <taxon>Streptophyta</taxon>
        <taxon>Embryophyta</taxon>
        <taxon>Tracheophyta</taxon>
        <taxon>Spermatophyta</taxon>
        <taxon>Magnoliopsida</taxon>
        <taxon>eudicotyledons</taxon>
        <taxon>Gunneridae</taxon>
        <taxon>Pentapetalae</taxon>
        <taxon>rosids</taxon>
        <taxon>malvids</taxon>
        <taxon>Malvales</taxon>
        <taxon>Malvaceae</taxon>
        <taxon>Malvoideae</taxon>
        <taxon>Gossypium</taxon>
    </lineage>
</organism>
<proteinExistence type="predicted"/>
<dbReference type="InterPro" id="IPR016197">
    <property type="entry name" value="Chromo-like_dom_sf"/>
</dbReference>
<comment type="caution">
    <text evidence="2">The sequence shown here is derived from an EMBL/GenBank/DDBJ whole genome shotgun (WGS) entry which is preliminary data.</text>
</comment>
<keyword evidence="2" id="KW-0418">Kinase</keyword>
<dbReference type="OrthoDB" id="1909122at2759"/>
<protein>
    <submittedName>
        <fullName evidence="2">Receptor-like protein kinase</fullName>
    </submittedName>
</protein>
<dbReference type="SUPFAM" id="SSF54160">
    <property type="entry name" value="Chromo domain-like"/>
    <property type="match status" value="1"/>
</dbReference>
<dbReference type="InterPro" id="IPR056924">
    <property type="entry name" value="SH3_Tf2-1"/>
</dbReference>
<evidence type="ECO:0000313" key="2">
    <source>
        <dbReference type="EMBL" id="KAA3483058.1"/>
    </source>
</evidence>
<dbReference type="PANTHER" id="PTHR46148">
    <property type="entry name" value="CHROMO DOMAIN-CONTAINING PROTEIN"/>
    <property type="match status" value="1"/>
</dbReference>
<keyword evidence="2" id="KW-0675">Receptor</keyword>
<dbReference type="Proteomes" id="UP000325315">
    <property type="component" value="Unassembled WGS sequence"/>
</dbReference>
<gene>
    <name evidence="2" type="ORF">EPI10_005256</name>
</gene>
<dbReference type="PANTHER" id="PTHR46148:SF44">
    <property type="entry name" value="GAG-POL POLYPROTEIN"/>
    <property type="match status" value="1"/>
</dbReference>
<feature type="domain" description="Tf2-1-like SH3-like" evidence="1">
    <location>
        <begin position="9"/>
        <end position="46"/>
    </location>
</feature>
<evidence type="ECO:0000259" key="1">
    <source>
        <dbReference type="Pfam" id="PF24626"/>
    </source>
</evidence>
<accession>A0A5B6WP01</accession>